<keyword evidence="7" id="KW-0269">Exonuclease</keyword>
<evidence type="ECO:0000256" key="10">
    <source>
        <dbReference type="SAM" id="MobiDB-lite"/>
    </source>
</evidence>
<feature type="compositionally biased region" description="Basic residues" evidence="10">
    <location>
        <begin position="385"/>
        <end position="395"/>
    </location>
</feature>
<keyword evidence="5" id="KW-0540">Nuclease</keyword>
<feature type="compositionally biased region" description="Acidic residues" evidence="10">
    <location>
        <begin position="46"/>
        <end position="56"/>
    </location>
</feature>
<dbReference type="EMBL" id="MCFL01000400">
    <property type="protein sequence ID" value="ORZ26831.1"/>
    <property type="molecule type" value="Genomic_DNA"/>
</dbReference>
<dbReference type="Gene3D" id="3.30.420.10">
    <property type="entry name" value="Ribonuclease H-like superfamily/Ribonuclease H"/>
    <property type="match status" value="1"/>
</dbReference>
<comment type="function">
    <text evidence="9">Exoribonuclease involved in ribosome biosynthesis. Involved in the processing of ITS1, the internal transcribed spacer localized between the 18S and 5.8S rRNAs.</text>
</comment>
<keyword evidence="13" id="KW-1185">Reference proteome</keyword>
<reference evidence="12 13" key="1">
    <citation type="submission" date="2016-07" db="EMBL/GenBank/DDBJ databases">
        <title>Pervasive Adenine N6-methylation of Active Genes in Fungi.</title>
        <authorList>
            <consortium name="DOE Joint Genome Institute"/>
            <person name="Mondo S.J."/>
            <person name="Dannebaum R.O."/>
            <person name="Kuo R.C."/>
            <person name="Labutti K."/>
            <person name="Haridas S."/>
            <person name="Kuo A."/>
            <person name="Salamov A."/>
            <person name="Ahrendt S.R."/>
            <person name="Lipzen A."/>
            <person name="Sullivan W."/>
            <person name="Andreopoulos W.B."/>
            <person name="Clum A."/>
            <person name="Lindquist E."/>
            <person name="Daum C."/>
            <person name="Ramamoorthy G.K."/>
            <person name="Gryganskyi A."/>
            <person name="Culley D."/>
            <person name="Magnuson J.K."/>
            <person name="James T.Y."/>
            <person name="O'Malley M.A."/>
            <person name="Stajich J.E."/>
            <person name="Spatafora J.W."/>
            <person name="Visel A."/>
            <person name="Grigoriev I.V."/>
        </authorList>
    </citation>
    <scope>NUCLEOTIDE SEQUENCE [LARGE SCALE GENOMIC DNA]</scope>
    <source>
        <strain evidence="12 13">PL171</strain>
    </source>
</reference>
<feature type="domain" description="Exonuclease" evidence="11">
    <location>
        <begin position="194"/>
        <end position="355"/>
    </location>
</feature>
<dbReference type="PANTHER" id="PTHR12801:SF45">
    <property type="entry name" value="RNA EXONUCLEASE 4"/>
    <property type="match status" value="1"/>
</dbReference>
<evidence type="ECO:0000256" key="3">
    <source>
        <dbReference type="ARBA" id="ARBA00016937"/>
    </source>
</evidence>
<dbReference type="STRING" id="765915.A0A1Y2GYI8"/>
<evidence type="ECO:0000256" key="7">
    <source>
        <dbReference type="ARBA" id="ARBA00022839"/>
    </source>
</evidence>
<evidence type="ECO:0000256" key="1">
    <source>
        <dbReference type="ARBA" id="ARBA00004123"/>
    </source>
</evidence>
<name>A0A1Y2GYI8_9FUNG</name>
<gene>
    <name evidence="12" type="ORF">BCR44DRAFT_40107</name>
</gene>
<evidence type="ECO:0000256" key="6">
    <source>
        <dbReference type="ARBA" id="ARBA00022801"/>
    </source>
</evidence>
<dbReference type="GO" id="GO:0005634">
    <property type="term" value="C:nucleus"/>
    <property type="evidence" value="ECO:0007669"/>
    <property type="project" value="UniProtKB-SubCell"/>
</dbReference>
<dbReference type="GO" id="GO:0006364">
    <property type="term" value="P:rRNA processing"/>
    <property type="evidence" value="ECO:0007669"/>
    <property type="project" value="UniProtKB-KW"/>
</dbReference>
<comment type="subcellular location">
    <subcellularLocation>
        <location evidence="1">Nucleus</location>
    </subcellularLocation>
</comment>
<sequence>MSTSNWAKLKAKIATPTPSGDDASTKMTKANNAKKRKRDTGAGLDADSESDGDEQDAAAAAVARALALTAKDRQSLASMNPERLQIDRLSPTPTASSLGDDATEAADSRNHGGDDEDDDEPDLLDALEKGTPLSLPTHATSTASSASSLLARIPAAFRPTASNPVPTTLMAWFSHLDSLEHPSGSVPDPTKLGKFIAIDCEMVGVGPAGEDSALARVSIVNYHGHVVLDTFVAPQEPVTDYRTQFSGVTASDLVGAPKFRDVVDKVAGIIQGRVVVGHGLHNDLNILLLDHPKDHLRDTSKYHGFHSEMRTRQPALRKLVETYLGLQIQQGTHDSVEDARAAMAVYRLHRGEWDLHVKKVASGEVKVPKNSKQKKSAKHWEKVKGGRAQKRRRKQ</sequence>
<dbReference type="SMART" id="SM00479">
    <property type="entry name" value="EXOIII"/>
    <property type="match status" value="1"/>
</dbReference>
<keyword evidence="6" id="KW-0378">Hydrolase</keyword>
<dbReference type="CDD" id="cd06144">
    <property type="entry name" value="REX4_like"/>
    <property type="match status" value="1"/>
</dbReference>
<evidence type="ECO:0000256" key="9">
    <source>
        <dbReference type="ARBA" id="ARBA00025599"/>
    </source>
</evidence>
<comment type="similarity">
    <text evidence="2">Belongs to the REXO4 family.</text>
</comment>
<dbReference type="Pfam" id="PF00929">
    <property type="entry name" value="RNase_T"/>
    <property type="match status" value="1"/>
</dbReference>
<dbReference type="OrthoDB" id="8191639at2759"/>
<dbReference type="InterPro" id="IPR013520">
    <property type="entry name" value="Ribonucl_H"/>
</dbReference>
<dbReference type="GO" id="GO:0008408">
    <property type="term" value="F:3'-5' exonuclease activity"/>
    <property type="evidence" value="ECO:0007669"/>
    <property type="project" value="InterPro"/>
</dbReference>
<evidence type="ECO:0000313" key="13">
    <source>
        <dbReference type="Proteomes" id="UP000193411"/>
    </source>
</evidence>
<dbReference type="Proteomes" id="UP000193411">
    <property type="component" value="Unassembled WGS sequence"/>
</dbReference>
<keyword evidence="8" id="KW-0539">Nucleus</keyword>
<dbReference type="InterPro" id="IPR036397">
    <property type="entry name" value="RNaseH_sf"/>
</dbReference>
<evidence type="ECO:0000313" key="12">
    <source>
        <dbReference type="EMBL" id="ORZ26831.1"/>
    </source>
</evidence>
<evidence type="ECO:0000256" key="4">
    <source>
        <dbReference type="ARBA" id="ARBA00022552"/>
    </source>
</evidence>
<dbReference type="SUPFAM" id="SSF53098">
    <property type="entry name" value="Ribonuclease H-like"/>
    <property type="match status" value="1"/>
</dbReference>
<dbReference type="InterPro" id="IPR047021">
    <property type="entry name" value="REXO1/3/4-like"/>
</dbReference>
<organism evidence="12 13">
    <name type="scientific">Catenaria anguillulae PL171</name>
    <dbReference type="NCBI Taxonomy" id="765915"/>
    <lineage>
        <taxon>Eukaryota</taxon>
        <taxon>Fungi</taxon>
        <taxon>Fungi incertae sedis</taxon>
        <taxon>Blastocladiomycota</taxon>
        <taxon>Blastocladiomycetes</taxon>
        <taxon>Blastocladiales</taxon>
        <taxon>Catenariaceae</taxon>
        <taxon>Catenaria</taxon>
    </lineage>
</organism>
<evidence type="ECO:0000259" key="11">
    <source>
        <dbReference type="SMART" id="SM00479"/>
    </source>
</evidence>
<dbReference type="PANTHER" id="PTHR12801">
    <property type="entry name" value="RNA EXONUCLEASE REXO1 / RECO3 FAMILY MEMBER-RELATED"/>
    <property type="match status" value="1"/>
</dbReference>
<proteinExistence type="inferred from homology"/>
<keyword evidence="4" id="KW-0698">rRNA processing</keyword>
<dbReference type="AlphaFoldDB" id="A0A1Y2GYI8"/>
<feature type="region of interest" description="Disordered" evidence="10">
    <location>
        <begin position="1"/>
        <end position="140"/>
    </location>
</feature>
<evidence type="ECO:0000256" key="2">
    <source>
        <dbReference type="ARBA" id="ARBA00010489"/>
    </source>
</evidence>
<evidence type="ECO:0000256" key="8">
    <source>
        <dbReference type="ARBA" id="ARBA00023242"/>
    </source>
</evidence>
<dbReference type="GO" id="GO:0003676">
    <property type="term" value="F:nucleic acid binding"/>
    <property type="evidence" value="ECO:0007669"/>
    <property type="project" value="InterPro"/>
</dbReference>
<comment type="caution">
    <text evidence="12">The sequence shown here is derived from an EMBL/GenBank/DDBJ whole genome shotgun (WGS) entry which is preliminary data.</text>
</comment>
<evidence type="ECO:0000256" key="5">
    <source>
        <dbReference type="ARBA" id="ARBA00022722"/>
    </source>
</evidence>
<feature type="region of interest" description="Disordered" evidence="10">
    <location>
        <begin position="364"/>
        <end position="395"/>
    </location>
</feature>
<feature type="compositionally biased region" description="Low complexity" evidence="10">
    <location>
        <begin position="57"/>
        <end position="69"/>
    </location>
</feature>
<feature type="compositionally biased region" description="Acidic residues" evidence="10">
    <location>
        <begin position="114"/>
        <end position="125"/>
    </location>
</feature>
<dbReference type="InterPro" id="IPR012337">
    <property type="entry name" value="RNaseH-like_sf"/>
</dbReference>
<dbReference type="FunFam" id="3.30.420.10:FF:000007">
    <property type="entry name" value="Interferon-stimulated exonuclease gene 20"/>
    <property type="match status" value="1"/>
</dbReference>
<protein>
    <recommendedName>
        <fullName evidence="3">RNA exonuclease 4</fullName>
    </recommendedName>
</protein>
<accession>A0A1Y2GYI8</accession>
<dbReference type="InterPro" id="IPR037431">
    <property type="entry name" value="REX4_DEDDh_dom"/>
</dbReference>